<protein>
    <submittedName>
        <fullName evidence="2">Uncharacterized protein</fullName>
    </submittedName>
</protein>
<dbReference type="AlphaFoldDB" id="B9F926"/>
<proteinExistence type="predicted"/>
<evidence type="ECO:0000313" key="2">
    <source>
        <dbReference type="EMBL" id="EEE59274.1"/>
    </source>
</evidence>
<reference evidence="2" key="1">
    <citation type="journal article" date="2005" name="PLoS Biol.">
        <title>The genomes of Oryza sativa: a history of duplications.</title>
        <authorList>
            <person name="Yu J."/>
            <person name="Wang J."/>
            <person name="Lin W."/>
            <person name="Li S."/>
            <person name="Li H."/>
            <person name="Zhou J."/>
            <person name="Ni P."/>
            <person name="Dong W."/>
            <person name="Hu S."/>
            <person name="Zeng C."/>
            <person name="Zhang J."/>
            <person name="Zhang Y."/>
            <person name="Li R."/>
            <person name="Xu Z."/>
            <person name="Li S."/>
            <person name="Li X."/>
            <person name="Zheng H."/>
            <person name="Cong L."/>
            <person name="Lin L."/>
            <person name="Yin J."/>
            <person name="Geng J."/>
            <person name="Li G."/>
            <person name="Shi J."/>
            <person name="Liu J."/>
            <person name="Lv H."/>
            <person name="Li J."/>
            <person name="Wang J."/>
            <person name="Deng Y."/>
            <person name="Ran L."/>
            <person name="Shi X."/>
            <person name="Wang X."/>
            <person name="Wu Q."/>
            <person name="Li C."/>
            <person name="Ren X."/>
            <person name="Wang J."/>
            <person name="Wang X."/>
            <person name="Li D."/>
            <person name="Liu D."/>
            <person name="Zhang X."/>
            <person name="Ji Z."/>
            <person name="Zhao W."/>
            <person name="Sun Y."/>
            <person name="Zhang Z."/>
            <person name="Bao J."/>
            <person name="Han Y."/>
            <person name="Dong L."/>
            <person name="Ji J."/>
            <person name="Chen P."/>
            <person name="Wu S."/>
            <person name="Liu J."/>
            <person name="Xiao Y."/>
            <person name="Bu D."/>
            <person name="Tan J."/>
            <person name="Yang L."/>
            <person name="Ye C."/>
            <person name="Zhang J."/>
            <person name="Xu J."/>
            <person name="Zhou Y."/>
            <person name="Yu Y."/>
            <person name="Zhang B."/>
            <person name="Zhuang S."/>
            <person name="Wei H."/>
            <person name="Liu B."/>
            <person name="Lei M."/>
            <person name="Yu H."/>
            <person name="Li Y."/>
            <person name="Xu H."/>
            <person name="Wei S."/>
            <person name="He X."/>
            <person name="Fang L."/>
            <person name="Zhang Z."/>
            <person name="Zhang Y."/>
            <person name="Huang X."/>
            <person name="Su Z."/>
            <person name="Tong W."/>
            <person name="Li J."/>
            <person name="Tong Z."/>
            <person name="Li S."/>
            <person name="Ye J."/>
            <person name="Wang L."/>
            <person name="Fang L."/>
            <person name="Lei T."/>
            <person name="Chen C."/>
            <person name="Chen H."/>
            <person name="Xu Z."/>
            <person name="Li H."/>
            <person name="Huang H."/>
            <person name="Zhang F."/>
            <person name="Xu H."/>
            <person name="Li N."/>
            <person name="Zhao C."/>
            <person name="Li S."/>
            <person name="Dong L."/>
            <person name="Huang Y."/>
            <person name="Li L."/>
            <person name="Xi Y."/>
            <person name="Qi Q."/>
            <person name="Li W."/>
            <person name="Zhang B."/>
            <person name="Hu W."/>
            <person name="Zhang Y."/>
            <person name="Tian X."/>
            <person name="Jiao Y."/>
            <person name="Liang X."/>
            <person name="Jin J."/>
            <person name="Gao L."/>
            <person name="Zheng W."/>
            <person name="Hao B."/>
            <person name="Liu S."/>
            <person name="Wang W."/>
            <person name="Yuan L."/>
            <person name="Cao M."/>
            <person name="McDermott J."/>
            <person name="Samudrala R."/>
            <person name="Wang J."/>
            <person name="Wong G.K."/>
            <person name="Yang H."/>
        </authorList>
    </citation>
    <scope>NUCLEOTIDE SEQUENCE [LARGE SCALE GENOMIC DNA]</scope>
</reference>
<name>B9F926_ORYSJ</name>
<dbReference type="EMBL" id="CM000140">
    <property type="protein sequence ID" value="EEE59274.1"/>
    <property type="molecule type" value="Genomic_DNA"/>
</dbReference>
<evidence type="ECO:0000256" key="1">
    <source>
        <dbReference type="SAM" id="MobiDB-lite"/>
    </source>
</evidence>
<gene>
    <name evidence="2" type="ORF">OsJ_11304</name>
</gene>
<reference evidence="2" key="2">
    <citation type="submission" date="2008-12" db="EMBL/GenBank/DDBJ databases">
        <title>Improved gene annotation of the rice (Oryza sativa) genomes.</title>
        <authorList>
            <person name="Wang J."/>
            <person name="Li R."/>
            <person name="Fan W."/>
            <person name="Huang Q."/>
            <person name="Zhang J."/>
            <person name="Zhou Y."/>
            <person name="Hu Y."/>
            <person name="Zi S."/>
            <person name="Li J."/>
            <person name="Ni P."/>
            <person name="Zheng H."/>
            <person name="Zhang Y."/>
            <person name="Zhao M."/>
            <person name="Hao Q."/>
            <person name="McDermott J."/>
            <person name="Samudrala R."/>
            <person name="Kristiansen K."/>
            <person name="Wong G.K.-S."/>
        </authorList>
    </citation>
    <scope>NUCLEOTIDE SEQUENCE</scope>
</reference>
<accession>B9F926</accession>
<dbReference type="Proteomes" id="UP000007752">
    <property type="component" value="Chromosome 3"/>
</dbReference>
<sequence>MDAQGAHPLCVVRSPQHEEHMEEAKQHLRNATCELDGALAALLEMRRDVESQEILVRRWGAAEAEASAREAAQSG</sequence>
<organism evidence="2">
    <name type="scientific">Oryza sativa subsp. japonica</name>
    <name type="common">Rice</name>
    <dbReference type="NCBI Taxonomy" id="39947"/>
    <lineage>
        <taxon>Eukaryota</taxon>
        <taxon>Viridiplantae</taxon>
        <taxon>Streptophyta</taxon>
        <taxon>Embryophyta</taxon>
        <taxon>Tracheophyta</taxon>
        <taxon>Spermatophyta</taxon>
        <taxon>Magnoliopsida</taxon>
        <taxon>Liliopsida</taxon>
        <taxon>Poales</taxon>
        <taxon>Poaceae</taxon>
        <taxon>BOP clade</taxon>
        <taxon>Oryzoideae</taxon>
        <taxon>Oryzeae</taxon>
        <taxon>Oryzinae</taxon>
        <taxon>Oryza</taxon>
        <taxon>Oryza sativa</taxon>
    </lineage>
</organism>
<feature type="region of interest" description="Disordered" evidence="1">
    <location>
        <begin position="1"/>
        <end position="22"/>
    </location>
</feature>